<evidence type="ECO:0000256" key="2">
    <source>
        <dbReference type="ARBA" id="ARBA00022525"/>
    </source>
</evidence>
<dbReference type="InParanoid" id="W5NG76"/>
<dbReference type="Pfam" id="PF01391">
    <property type="entry name" value="Collagen"/>
    <property type="match status" value="1"/>
</dbReference>
<dbReference type="InterPro" id="IPR050392">
    <property type="entry name" value="Collagen/C1q_domain"/>
</dbReference>
<reference evidence="12" key="2">
    <citation type="submission" date="2025-08" db="UniProtKB">
        <authorList>
            <consortium name="Ensembl"/>
        </authorList>
    </citation>
    <scope>IDENTIFICATION</scope>
</reference>
<organism evidence="12 13">
    <name type="scientific">Lepisosteus oculatus</name>
    <name type="common">Spotted gar</name>
    <dbReference type="NCBI Taxonomy" id="7918"/>
    <lineage>
        <taxon>Eukaryota</taxon>
        <taxon>Metazoa</taxon>
        <taxon>Chordata</taxon>
        <taxon>Craniata</taxon>
        <taxon>Vertebrata</taxon>
        <taxon>Euteleostomi</taxon>
        <taxon>Actinopterygii</taxon>
        <taxon>Neopterygii</taxon>
        <taxon>Holostei</taxon>
        <taxon>Semionotiformes</taxon>
        <taxon>Lepisosteidae</taxon>
        <taxon>Lepisosteus</taxon>
    </lineage>
</organism>
<dbReference type="EMBL" id="AHAT01008407">
    <property type="status" value="NOT_ANNOTATED_CDS"/>
    <property type="molecule type" value="Genomic_DNA"/>
</dbReference>
<dbReference type="Pfam" id="PF07546">
    <property type="entry name" value="EMI"/>
    <property type="match status" value="1"/>
</dbReference>
<feature type="coiled-coil region" evidence="7">
    <location>
        <begin position="383"/>
        <end position="448"/>
    </location>
</feature>
<comment type="subcellular location">
    <subcellularLocation>
        <location evidence="1">Secreted</location>
        <location evidence="1">Extracellular space</location>
        <location evidence="1">Extracellular matrix</location>
    </subcellularLocation>
</comment>
<dbReference type="Pfam" id="PF00386">
    <property type="entry name" value="C1q"/>
    <property type="match status" value="1"/>
</dbReference>
<protein>
    <submittedName>
        <fullName evidence="12">Elastin microfibril interfacer 1a</fullName>
    </submittedName>
</protein>
<keyword evidence="3" id="KW-0272">Extracellular matrix</keyword>
<dbReference type="EMBL" id="AHAT01008406">
    <property type="status" value="NOT_ANNOTATED_CDS"/>
    <property type="molecule type" value="Genomic_DNA"/>
</dbReference>
<feature type="region of interest" description="Disordered" evidence="8">
    <location>
        <begin position="774"/>
        <end position="821"/>
    </location>
</feature>
<keyword evidence="6" id="KW-1015">Disulfide bond</keyword>
<feature type="signal peptide" evidence="9">
    <location>
        <begin position="1"/>
        <end position="21"/>
    </location>
</feature>
<dbReference type="PROSITE" id="PS51041">
    <property type="entry name" value="EMI"/>
    <property type="match status" value="1"/>
</dbReference>
<dbReference type="GeneTree" id="ENSGT01030000234633"/>
<dbReference type="Proteomes" id="UP000018468">
    <property type="component" value="Linkage group LG1"/>
</dbReference>
<feature type="coiled-coil region" evidence="7">
    <location>
        <begin position="304"/>
        <end position="331"/>
    </location>
</feature>
<dbReference type="SMART" id="SM00110">
    <property type="entry name" value="C1Q"/>
    <property type="match status" value="1"/>
</dbReference>
<dbReference type="PANTHER" id="PTHR15427">
    <property type="entry name" value="EMILIN ELASTIN MICROFIBRIL INTERFACE-LOCATED PROTEIN ELASTIN MICROFIBRIL INTERFACER"/>
    <property type="match status" value="1"/>
</dbReference>
<evidence type="ECO:0000313" key="12">
    <source>
        <dbReference type="Ensembl" id="ENSLOCP00000019635.1"/>
    </source>
</evidence>
<dbReference type="InterPro" id="IPR008983">
    <property type="entry name" value="Tumour_necrosis_fac-like_dom"/>
</dbReference>
<keyword evidence="5 7" id="KW-0175">Coiled coil</keyword>
<accession>W5NG76</accession>
<evidence type="ECO:0000259" key="10">
    <source>
        <dbReference type="PROSITE" id="PS50871"/>
    </source>
</evidence>
<dbReference type="Gene3D" id="2.60.120.40">
    <property type="match status" value="1"/>
</dbReference>
<dbReference type="Gene3D" id="1.20.58.60">
    <property type="match status" value="1"/>
</dbReference>
<keyword evidence="4 9" id="KW-0732">Signal</keyword>
<evidence type="ECO:0000313" key="13">
    <source>
        <dbReference type="Proteomes" id="UP000018468"/>
    </source>
</evidence>
<name>W5NG76_LEPOC</name>
<feature type="coiled-coil region" evidence="7">
    <location>
        <begin position="525"/>
        <end position="569"/>
    </location>
</feature>
<evidence type="ECO:0000256" key="4">
    <source>
        <dbReference type="ARBA" id="ARBA00022729"/>
    </source>
</evidence>
<evidence type="ECO:0000256" key="3">
    <source>
        <dbReference type="ARBA" id="ARBA00022530"/>
    </source>
</evidence>
<dbReference type="InterPro" id="IPR011489">
    <property type="entry name" value="EMI_domain"/>
</dbReference>
<feature type="domain" description="EMI" evidence="11">
    <location>
        <begin position="54"/>
        <end position="131"/>
    </location>
</feature>
<dbReference type="InterPro" id="IPR008160">
    <property type="entry name" value="Collagen"/>
</dbReference>
<feature type="chain" id="PRO_5004867717" evidence="9">
    <location>
        <begin position="22"/>
        <end position="969"/>
    </location>
</feature>
<dbReference type="InterPro" id="IPR001073">
    <property type="entry name" value="C1q_dom"/>
</dbReference>
<reference evidence="12" key="3">
    <citation type="submission" date="2025-09" db="UniProtKB">
        <authorList>
            <consortium name="Ensembl"/>
        </authorList>
    </citation>
    <scope>IDENTIFICATION</scope>
</reference>
<dbReference type="eggNOG" id="ENOG502RIZH">
    <property type="taxonomic scope" value="Eukaryota"/>
</dbReference>
<evidence type="ECO:0000259" key="11">
    <source>
        <dbReference type="PROSITE" id="PS51041"/>
    </source>
</evidence>
<dbReference type="AlphaFoldDB" id="W5NG76"/>
<proteinExistence type="predicted"/>
<dbReference type="PROSITE" id="PS50871">
    <property type="entry name" value="C1Q"/>
    <property type="match status" value="1"/>
</dbReference>
<dbReference type="EMBL" id="AHAT01008405">
    <property type="status" value="NOT_ANNOTATED_CDS"/>
    <property type="molecule type" value="Genomic_DNA"/>
</dbReference>
<dbReference type="FunFam" id="2.60.120.40:FF:000010">
    <property type="entry name" value="EMILIN-1 protein"/>
    <property type="match status" value="1"/>
</dbReference>
<keyword evidence="2" id="KW-0964">Secreted</keyword>
<dbReference type="OMA" id="VESCADI"/>
<evidence type="ECO:0000256" key="6">
    <source>
        <dbReference type="ARBA" id="ARBA00023157"/>
    </source>
</evidence>
<feature type="region of interest" description="Disordered" evidence="8">
    <location>
        <begin position="131"/>
        <end position="174"/>
    </location>
</feature>
<evidence type="ECO:0000256" key="1">
    <source>
        <dbReference type="ARBA" id="ARBA00004498"/>
    </source>
</evidence>
<dbReference type="Ensembl" id="ENSLOCT00000019667.1">
    <property type="protein sequence ID" value="ENSLOCP00000019635.1"/>
    <property type="gene ID" value="ENSLOCG00000015947.1"/>
</dbReference>
<dbReference type="PANTHER" id="PTHR15427:SF1">
    <property type="entry name" value="EMILIN-1"/>
    <property type="match status" value="1"/>
</dbReference>
<feature type="compositionally biased region" description="Polar residues" evidence="8">
    <location>
        <begin position="136"/>
        <end position="145"/>
    </location>
</feature>
<evidence type="ECO:0000256" key="7">
    <source>
        <dbReference type="SAM" id="Coils"/>
    </source>
</evidence>
<feature type="coiled-coil region" evidence="7">
    <location>
        <begin position="176"/>
        <end position="210"/>
    </location>
</feature>
<dbReference type="HOGENOM" id="CLU_319805_0_0_1"/>
<feature type="domain" description="C1q" evidence="10">
    <location>
        <begin position="823"/>
        <end position="969"/>
    </location>
</feature>
<reference evidence="13" key="1">
    <citation type="submission" date="2011-12" db="EMBL/GenBank/DDBJ databases">
        <title>The Draft Genome of Lepisosteus oculatus.</title>
        <authorList>
            <consortium name="The Broad Institute Genome Assembly &amp; Analysis Group"/>
            <consortium name="Computational R&amp;D Group"/>
            <consortium name="and Sequencing Platform"/>
            <person name="Di Palma F."/>
            <person name="Alfoldi J."/>
            <person name="Johnson J."/>
            <person name="Berlin A."/>
            <person name="Gnerre S."/>
            <person name="Jaffe D."/>
            <person name="MacCallum I."/>
            <person name="Young S."/>
            <person name="Walker B.J."/>
            <person name="Lander E.S."/>
            <person name="Lindblad-Toh K."/>
        </authorList>
    </citation>
    <scope>NUCLEOTIDE SEQUENCE [LARGE SCALE GENOMIC DNA]</scope>
</reference>
<dbReference type="SUPFAM" id="SSF49842">
    <property type="entry name" value="TNF-like"/>
    <property type="match status" value="1"/>
</dbReference>
<evidence type="ECO:0000256" key="5">
    <source>
        <dbReference type="ARBA" id="ARBA00023054"/>
    </source>
</evidence>
<keyword evidence="13" id="KW-1185">Reference proteome</keyword>
<evidence type="ECO:0000256" key="8">
    <source>
        <dbReference type="SAM" id="MobiDB-lite"/>
    </source>
</evidence>
<dbReference type="STRING" id="7918.ENSLOCP00000019635"/>
<dbReference type="Bgee" id="ENSLOCG00000015947">
    <property type="expression patterns" value="Expressed in larva and 12 other cell types or tissues"/>
</dbReference>
<sequence>MAGSVPCLLLSFFTLFGGAWSVSYPQRYNLYTGQNQFQSTQSQSQNGPRAASRHRNWCAYVATRTVSCVVEDGVETYVKPDYQPCSWGQIQCSRVVTYRTYMRPRYKVAYKMVTEMEWKCCHGFSGDDCSEGPSGGQSHVTQISTARPRPKRPGQTGSNSGTVQIGGEGRGDTDKVKQLEDKIQSLTKDLHDLQSTLRGLNEKFQEEIRKPGLNGNTHFDAADSEMKDTIDVIQTKLDQLDNRTQAHDEKLVIINNHLANGKGTGNELDTTDIRVQKKFTELKSEILKDLEQRIKLCSTCQSGIEDLRRKQQEDHERIQRLEKQISSMDQRNRQTFESVQENLSRSQSCCSQVTDLRTKVSDIETKMDSISETYIVNGHLDNKNDIRSYVEDLEERLNNTEKRAEEQCASVENDLGLKDSVYANEEHLEELENLISNLNDSLASAVNSCDKTCTSSSGSGTGDEVVDTVKTLEWKVIENTGEIRKFNDRIKDLSVSGDSLFDKVVGISHEIRKIKALTGENGEHFNRIVNDIEDLENTLEVTSKNCDVCSTLQEEVGKLKEEVQKCSGQCKIILNKPTGDEQKPLDGYSVSGPSNANFNSIQGELSGVILTFSSINDTLKGLEHTIQTHSSVIYDLSNTKDKIISEIDKIQQEVSEHIEDSKGRFDHVKMGDCKQSSNALEKRITKMENLCGKLDSVSDSLQKIKDGLNKHVSSLWNCVNKLNTTVTSHSAQFDIIQSTELDGINRKLKILNSSMLYIFNEFNNFTSQDFIGLPGPPGPKGERGLQGVQGPPGREGPVGRTGPEGQRGPPGLRGEQGLPGVDARPPRVSFSAGLTHNLVNSGTIVFDKILVNDGGFYDPTTGIFTAPYDGRYYFSAILTGHKNEKIEAVLSKSNYGILRVDSAGYQPEGLENKPVAENKPTPGSLAVFNIILPLNIGDTVCIDLVMGKLADSVEPLTIFSGMLLYEDLI</sequence>
<evidence type="ECO:0000256" key="9">
    <source>
        <dbReference type="SAM" id="SignalP"/>
    </source>
</evidence>